<dbReference type="AlphaFoldDB" id="A0A8S1GNI7"/>
<sequence>MVPSTRPKLFNLNRSPQIVGKFIYEVYKACKSAEHRNLVKEKSGQLEDWNYYGMDRYVRRRTPYLKFRVCDPVETINEDFGVSSMTRIAQKDLILLYWLMSIRTRNRRTFC</sequence>
<dbReference type="EMBL" id="CAJGYM010000001">
    <property type="protein sequence ID" value="CAD6184696.1"/>
    <property type="molecule type" value="Genomic_DNA"/>
</dbReference>
<evidence type="ECO:0000313" key="1">
    <source>
        <dbReference type="EMBL" id="CAD6184696.1"/>
    </source>
</evidence>
<proteinExistence type="predicted"/>
<organism evidence="1 2">
    <name type="scientific">Caenorhabditis auriculariae</name>
    <dbReference type="NCBI Taxonomy" id="2777116"/>
    <lineage>
        <taxon>Eukaryota</taxon>
        <taxon>Metazoa</taxon>
        <taxon>Ecdysozoa</taxon>
        <taxon>Nematoda</taxon>
        <taxon>Chromadorea</taxon>
        <taxon>Rhabditida</taxon>
        <taxon>Rhabditina</taxon>
        <taxon>Rhabditomorpha</taxon>
        <taxon>Rhabditoidea</taxon>
        <taxon>Rhabditidae</taxon>
        <taxon>Peloderinae</taxon>
        <taxon>Caenorhabditis</taxon>
    </lineage>
</organism>
<dbReference type="Proteomes" id="UP000835052">
    <property type="component" value="Unassembled WGS sequence"/>
</dbReference>
<name>A0A8S1GNI7_9PELO</name>
<accession>A0A8S1GNI7</accession>
<evidence type="ECO:0000313" key="2">
    <source>
        <dbReference type="Proteomes" id="UP000835052"/>
    </source>
</evidence>
<reference evidence="1" key="1">
    <citation type="submission" date="2020-10" db="EMBL/GenBank/DDBJ databases">
        <authorList>
            <person name="Kikuchi T."/>
        </authorList>
    </citation>
    <scope>NUCLEOTIDE SEQUENCE</scope>
    <source>
        <strain evidence="1">NKZ352</strain>
    </source>
</reference>
<gene>
    <name evidence="1" type="ORF">CAUJ_LOCUS615</name>
</gene>
<comment type="caution">
    <text evidence="1">The sequence shown here is derived from an EMBL/GenBank/DDBJ whole genome shotgun (WGS) entry which is preliminary data.</text>
</comment>
<keyword evidence="2" id="KW-1185">Reference proteome</keyword>
<protein>
    <submittedName>
        <fullName evidence="1">Uncharacterized protein</fullName>
    </submittedName>
</protein>